<feature type="signal peptide" evidence="2">
    <location>
        <begin position="1"/>
        <end position="20"/>
    </location>
</feature>
<feature type="transmembrane region" description="Helical" evidence="1">
    <location>
        <begin position="84"/>
        <end position="111"/>
    </location>
</feature>
<dbReference type="PANTHER" id="PTHR35718">
    <property type="entry name" value="EXPRESSED PROTEIN"/>
    <property type="match status" value="1"/>
</dbReference>
<dbReference type="EMBL" id="PKPP01000070">
    <property type="protein sequence ID" value="PWA98376.1"/>
    <property type="molecule type" value="Genomic_DNA"/>
</dbReference>
<evidence type="ECO:0000256" key="2">
    <source>
        <dbReference type="SAM" id="SignalP"/>
    </source>
</evidence>
<comment type="caution">
    <text evidence="3">The sequence shown here is derived from an EMBL/GenBank/DDBJ whole genome shotgun (WGS) entry which is preliminary data.</text>
</comment>
<evidence type="ECO:0000313" key="3">
    <source>
        <dbReference type="EMBL" id="PWA98376.1"/>
    </source>
</evidence>
<keyword evidence="2" id="KW-0732">Signal</keyword>
<dbReference type="AlphaFoldDB" id="A0A2U1QK45"/>
<evidence type="ECO:0000313" key="4">
    <source>
        <dbReference type="Proteomes" id="UP000245207"/>
    </source>
</evidence>
<keyword evidence="1" id="KW-0812">Transmembrane</keyword>
<proteinExistence type="predicted"/>
<protein>
    <submittedName>
        <fullName evidence="3">Uncharacterized protein</fullName>
    </submittedName>
</protein>
<reference evidence="3 4" key="1">
    <citation type="journal article" date="2018" name="Mol. Plant">
        <title>The genome of Artemisia annua provides insight into the evolution of Asteraceae family and artemisinin biosynthesis.</title>
        <authorList>
            <person name="Shen Q."/>
            <person name="Zhang L."/>
            <person name="Liao Z."/>
            <person name="Wang S."/>
            <person name="Yan T."/>
            <person name="Shi P."/>
            <person name="Liu M."/>
            <person name="Fu X."/>
            <person name="Pan Q."/>
            <person name="Wang Y."/>
            <person name="Lv Z."/>
            <person name="Lu X."/>
            <person name="Zhang F."/>
            <person name="Jiang W."/>
            <person name="Ma Y."/>
            <person name="Chen M."/>
            <person name="Hao X."/>
            <person name="Li L."/>
            <person name="Tang Y."/>
            <person name="Lv G."/>
            <person name="Zhou Y."/>
            <person name="Sun X."/>
            <person name="Brodelius P.E."/>
            <person name="Rose J.K.C."/>
            <person name="Tang K."/>
        </authorList>
    </citation>
    <scope>NUCLEOTIDE SEQUENCE [LARGE SCALE GENOMIC DNA]</scope>
    <source>
        <strain evidence="4">cv. Huhao1</strain>
        <tissue evidence="3">Leaf</tissue>
    </source>
</reference>
<keyword evidence="1" id="KW-1133">Transmembrane helix</keyword>
<sequence length="128" mass="13522">MTQRPSVVLILALLFFTASGTQDRAPHGLTHNLMALPPSAYTFFHPNAQLNAQNPCEVSSCSPLPLAATVQSSLAHESRVGGPIVGAGGVAAILFSFVFLVLVAMGVYYVLNTRRANLSRNSTVIPSV</sequence>
<dbReference type="Proteomes" id="UP000245207">
    <property type="component" value="Unassembled WGS sequence"/>
</dbReference>
<dbReference type="OrthoDB" id="1929763at2759"/>
<keyword evidence="1" id="KW-0472">Membrane</keyword>
<dbReference type="STRING" id="35608.A0A2U1QK45"/>
<keyword evidence="4" id="KW-1185">Reference proteome</keyword>
<feature type="chain" id="PRO_5015655868" evidence="2">
    <location>
        <begin position="21"/>
        <end position="128"/>
    </location>
</feature>
<evidence type="ECO:0000256" key="1">
    <source>
        <dbReference type="SAM" id="Phobius"/>
    </source>
</evidence>
<organism evidence="3 4">
    <name type="scientific">Artemisia annua</name>
    <name type="common">Sweet wormwood</name>
    <dbReference type="NCBI Taxonomy" id="35608"/>
    <lineage>
        <taxon>Eukaryota</taxon>
        <taxon>Viridiplantae</taxon>
        <taxon>Streptophyta</taxon>
        <taxon>Embryophyta</taxon>
        <taxon>Tracheophyta</taxon>
        <taxon>Spermatophyta</taxon>
        <taxon>Magnoliopsida</taxon>
        <taxon>eudicotyledons</taxon>
        <taxon>Gunneridae</taxon>
        <taxon>Pentapetalae</taxon>
        <taxon>asterids</taxon>
        <taxon>campanulids</taxon>
        <taxon>Asterales</taxon>
        <taxon>Asteraceae</taxon>
        <taxon>Asteroideae</taxon>
        <taxon>Anthemideae</taxon>
        <taxon>Artemisiinae</taxon>
        <taxon>Artemisia</taxon>
    </lineage>
</organism>
<accession>A0A2U1QK45</accession>
<gene>
    <name evidence="3" type="ORF">CTI12_AA020100</name>
</gene>
<dbReference type="PANTHER" id="PTHR35718:SF1">
    <property type="entry name" value="EXPRESSED PROTEIN"/>
    <property type="match status" value="1"/>
</dbReference>
<name>A0A2U1QK45_ARTAN</name>